<dbReference type="OrthoDB" id="265717at2759"/>
<dbReference type="InterPro" id="IPR011990">
    <property type="entry name" value="TPR-like_helical_dom_sf"/>
</dbReference>
<organism evidence="6 7">
    <name type="scientific">Nesidiocoris tenuis</name>
    <dbReference type="NCBI Taxonomy" id="355587"/>
    <lineage>
        <taxon>Eukaryota</taxon>
        <taxon>Metazoa</taxon>
        <taxon>Ecdysozoa</taxon>
        <taxon>Arthropoda</taxon>
        <taxon>Hexapoda</taxon>
        <taxon>Insecta</taxon>
        <taxon>Pterygota</taxon>
        <taxon>Neoptera</taxon>
        <taxon>Paraneoptera</taxon>
        <taxon>Hemiptera</taxon>
        <taxon>Heteroptera</taxon>
        <taxon>Panheteroptera</taxon>
        <taxon>Cimicomorpha</taxon>
        <taxon>Miridae</taxon>
        <taxon>Dicyphina</taxon>
        <taxon>Nesidiocoris</taxon>
    </lineage>
</organism>
<dbReference type="InterPro" id="IPR002893">
    <property type="entry name" value="Znf_MYND"/>
</dbReference>
<dbReference type="Gene3D" id="1.25.40.970">
    <property type="match status" value="1"/>
</dbReference>
<gene>
    <name evidence="6" type="ORF">NTEN_LOCUS14749</name>
</gene>
<keyword evidence="3" id="KW-0862">Zinc</keyword>
<dbReference type="PROSITE" id="PS01360">
    <property type="entry name" value="ZF_MYND_1"/>
    <property type="match status" value="1"/>
</dbReference>
<dbReference type="PANTHER" id="PTHR12197:SF251">
    <property type="entry name" value="EG:BACR7C10.4 PROTEIN"/>
    <property type="match status" value="1"/>
</dbReference>
<dbReference type="PANTHER" id="PTHR12197">
    <property type="entry name" value="HISTONE-LYSINE N-METHYLTRANSFERASE SMYD"/>
    <property type="match status" value="1"/>
</dbReference>
<dbReference type="Gene3D" id="1.25.40.10">
    <property type="entry name" value="Tetratricopeptide repeat domain"/>
    <property type="match status" value="1"/>
</dbReference>
<dbReference type="InterPro" id="IPR050869">
    <property type="entry name" value="H3K4_H4K5_MeTrfase"/>
</dbReference>
<dbReference type="Pfam" id="PF01753">
    <property type="entry name" value="zf-MYND"/>
    <property type="match status" value="1"/>
</dbReference>
<name>A0A6H5H0M1_9HEMI</name>
<dbReference type="SUPFAM" id="SSF144232">
    <property type="entry name" value="HIT/MYND zinc finger-like"/>
    <property type="match status" value="1"/>
</dbReference>
<evidence type="ECO:0000256" key="2">
    <source>
        <dbReference type="ARBA" id="ARBA00022771"/>
    </source>
</evidence>
<dbReference type="AlphaFoldDB" id="A0A6H5H0M1"/>
<evidence type="ECO:0000259" key="5">
    <source>
        <dbReference type="PROSITE" id="PS50865"/>
    </source>
</evidence>
<keyword evidence="7" id="KW-1185">Reference proteome</keyword>
<dbReference type="EMBL" id="CADCXU010021842">
    <property type="protein sequence ID" value="CAB0009619.1"/>
    <property type="molecule type" value="Genomic_DNA"/>
</dbReference>
<evidence type="ECO:0000256" key="3">
    <source>
        <dbReference type="ARBA" id="ARBA00022833"/>
    </source>
</evidence>
<dbReference type="Gene3D" id="6.10.140.2220">
    <property type="match status" value="1"/>
</dbReference>
<evidence type="ECO:0000313" key="6">
    <source>
        <dbReference type="EMBL" id="CAB0009619.1"/>
    </source>
</evidence>
<proteinExistence type="predicted"/>
<reference evidence="6 7" key="1">
    <citation type="submission" date="2020-02" db="EMBL/GenBank/DDBJ databases">
        <authorList>
            <person name="Ferguson B K."/>
        </authorList>
    </citation>
    <scope>NUCLEOTIDE SEQUENCE [LARGE SCALE GENOMIC DNA]</scope>
</reference>
<dbReference type="GO" id="GO:0008270">
    <property type="term" value="F:zinc ion binding"/>
    <property type="evidence" value="ECO:0007669"/>
    <property type="project" value="UniProtKB-KW"/>
</dbReference>
<keyword evidence="2 4" id="KW-0863">Zinc-finger</keyword>
<feature type="domain" description="MYND-type" evidence="5">
    <location>
        <begin position="27"/>
        <end position="64"/>
    </location>
</feature>
<dbReference type="GO" id="GO:0005634">
    <property type="term" value="C:nucleus"/>
    <property type="evidence" value="ECO:0007669"/>
    <property type="project" value="TreeGrafter"/>
</dbReference>
<evidence type="ECO:0000313" key="7">
    <source>
        <dbReference type="Proteomes" id="UP000479000"/>
    </source>
</evidence>
<evidence type="ECO:0000256" key="1">
    <source>
        <dbReference type="ARBA" id="ARBA00022723"/>
    </source>
</evidence>
<evidence type="ECO:0000256" key="4">
    <source>
        <dbReference type="PROSITE-ProRule" id="PRU00134"/>
    </source>
</evidence>
<protein>
    <recommendedName>
        <fullName evidence="5">MYND-type domain-containing protein</fullName>
    </recommendedName>
</protein>
<dbReference type="PROSITE" id="PS50865">
    <property type="entry name" value="ZF_MYND_2"/>
    <property type="match status" value="1"/>
</dbReference>
<dbReference type="Proteomes" id="UP000479000">
    <property type="component" value="Unassembled WGS sequence"/>
</dbReference>
<sequence length="239" mass="27645">MIKRGTLVHSEKPFIHALASNLRLSRCDHCYSEYELFKCAACHYAKYCDRDCQKAAWRDHKKECSCFKKLPPGRELPNAARILARIIFKLKRGGGNEQGWYDKNKFRMFKDLMSHLDVCKLCLEKQSGLFHPDNVLHVRTLDLAFEASIQLQKWEDSLDFGPKLIPGFEKYYGTHHPILGLHYLKFGKILMFKDACDKALDALEKAQTILRVTHGEDHPLYRTVLSSLLLQAKTLVYNS</sequence>
<accession>A0A6H5H0M1</accession>
<keyword evidence="1" id="KW-0479">Metal-binding</keyword>